<reference evidence="2 3" key="1">
    <citation type="submission" date="2017-09" db="EMBL/GenBank/DDBJ databases">
        <authorList>
            <person name="Ehlers B."/>
            <person name="Leendertz F.H."/>
        </authorList>
    </citation>
    <scope>NUCLEOTIDE SEQUENCE [LARGE SCALE GENOMIC DNA]</scope>
    <source>
        <strain evidence="2 3">CGMCC 4.7095</strain>
    </source>
</reference>
<organism evidence="2 3">
    <name type="scientific">Streptomyces zhaozhouensis</name>
    <dbReference type="NCBI Taxonomy" id="1300267"/>
    <lineage>
        <taxon>Bacteria</taxon>
        <taxon>Bacillati</taxon>
        <taxon>Actinomycetota</taxon>
        <taxon>Actinomycetes</taxon>
        <taxon>Kitasatosporales</taxon>
        <taxon>Streptomycetaceae</taxon>
        <taxon>Streptomyces</taxon>
    </lineage>
</organism>
<evidence type="ECO:0000313" key="3">
    <source>
        <dbReference type="Proteomes" id="UP000219072"/>
    </source>
</evidence>
<dbReference type="EMBL" id="OCNE01000009">
    <property type="protein sequence ID" value="SOD63239.1"/>
    <property type="molecule type" value="Genomic_DNA"/>
</dbReference>
<feature type="compositionally biased region" description="Acidic residues" evidence="1">
    <location>
        <begin position="370"/>
        <end position="379"/>
    </location>
</feature>
<protein>
    <recommendedName>
        <fullName evidence="4">SPFH domain / Band 7 family protein</fullName>
    </recommendedName>
</protein>
<feature type="compositionally biased region" description="Basic and acidic residues" evidence="1">
    <location>
        <begin position="386"/>
        <end position="403"/>
    </location>
</feature>
<proteinExistence type="predicted"/>
<evidence type="ECO:0000313" key="2">
    <source>
        <dbReference type="EMBL" id="SOD63239.1"/>
    </source>
</evidence>
<dbReference type="RefSeq" id="WP_097231710.1">
    <property type="nucleotide sequence ID" value="NZ_OCNE01000009.1"/>
</dbReference>
<dbReference type="AlphaFoldDB" id="A0A286DX43"/>
<keyword evidence="3" id="KW-1185">Reference proteome</keyword>
<accession>A0A286DX43</accession>
<gene>
    <name evidence="2" type="ORF">SAMN06297387_109182</name>
</gene>
<feature type="region of interest" description="Disordered" evidence="1">
    <location>
        <begin position="317"/>
        <end position="414"/>
    </location>
</feature>
<feature type="region of interest" description="Disordered" evidence="1">
    <location>
        <begin position="1"/>
        <end position="32"/>
    </location>
</feature>
<sequence>MSDREPGAFGGPGREDGDGDGDERGERVTPAGPLLRECRVPYRQTSGQVIAVLRYRNGGHSVWWPDRHEDHAKPLLRGPYTVFEVATGRHVSRFDLTLPAAGDSEFFEAEAAVHWEVRDPHLVVERQVWNVADLLADELQEHLRGISRRFELTQAERVDRAVRDELLSGRIAFGDELGLRAKVHIFVDLSYRAVDQRRQHSELEQEMRVSHRREEWESRRIASRAREFEQMLQRGDIAQIAWFMASEPGRELEIRNLIRQERREDHQVSIELFSRMLDSGHLERHDIGEHMYEVIQYLRDRSDDVVGNTMDRVLTARGGRRELGRGEGGSGRRRPFWEDGDGDAAGGGDRGAEGGRADASGPRAGGVREDEWEPWDGEPGDGPGRAPDRISRFAGRGDRDGGRASDTFDDWDAP</sequence>
<evidence type="ECO:0000256" key="1">
    <source>
        <dbReference type="SAM" id="MobiDB-lite"/>
    </source>
</evidence>
<dbReference type="Proteomes" id="UP000219072">
    <property type="component" value="Unassembled WGS sequence"/>
</dbReference>
<name>A0A286DX43_9ACTN</name>
<evidence type="ECO:0008006" key="4">
    <source>
        <dbReference type="Google" id="ProtNLM"/>
    </source>
</evidence>